<dbReference type="PROSITE" id="PS51819">
    <property type="entry name" value="VOC"/>
    <property type="match status" value="1"/>
</dbReference>
<dbReference type="EMBL" id="SADE01000004">
    <property type="protein sequence ID" value="RVU33768.1"/>
    <property type="molecule type" value="Genomic_DNA"/>
</dbReference>
<protein>
    <submittedName>
        <fullName evidence="2">Glyoxalase</fullName>
    </submittedName>
</protein>
<evidence type="ECO:0000259" key="1">
    <source>
        <dbReference type="PROSITE" id="PS51819"/>
    </source>
</evidence>
<dbReference type="Pfam" id="PF00903">
    <property type="entry name" value="Glyoxalase"/>
    <property type="match status" value="1"/>
</dbReference>
<dbReference type="InterPro" id="IPR004360">
    <property type="entry name" value="Glyas_Fos-R_dOase_dom"/>
</dbReference>
<evidence type="ECO:0000313" key="3">
    <source>
        <dbReference type="Proteomes" id="UP000287447"/>
    </source>
</evidence>
<dbReference type="PANTHER" id="PTHR46142:SF3">
    <property type="entry name" value="F18B13.24 PROTEIN"/>
    <property type="match status" value="1"/>
</dbReference>
<dbReference type="OrthoDB" id="5243302at2"/>
<dbReference type="Gene3D" id="3.10.180.10">
    <property type="entry name" value="2,3-Dihydroxybiphenyl 1,2-Dioxygenase, domain 1"/>
    <property type="match status" value="1"/>
</dbReference>
<evidence type="ECO:0000313" key="2">
    <source>
        <dbReference type="EMBL" id="RVU33768.1"/>
    </source>
</evidence>
<dbReference type="InterPro" id="IPR029068">
    <property type="entry name" value="Glyas_Bleomycin-R_OHBP_Dase"/>
</dbReference>
<dbReference type="AlphaFoldDB" id="A0A3S2VK62"/>
<name>A0A3S2VK62_9PROT</name>
<accession>A0A3S2VK62</accession>
<comment type="caution">
    <text evidence="2">The sequence shown here is derived from an EMBL/GenBank/DDBJ whole genome shotgun (WGS) entry which is preliminary data.</text>
</comment>
<gene>
    <name evidence="2" type="ORF">EOI86_21730</name>
</gene>
<feature type="domain" description="VOC" evidence="1">
    <location>
        <begin position="5"/>
        <end position="121"/>
    </location>
</feature>
<reference evidence="3" key="1">
    <citation type="submission" date="2019-01" db="EMBL/GenBank/DDBJ databases">
        <title>Gri0909 isolated from a small marine red alga.</title>
        <authorList>
            <person name="Kim J."/>
            <person name="Jeong S.E."/>
            <person name="Jeon C.O."/>
        </authorList>
    </citation>
    <scope>NUCLEOTIDE SEQUENCE [LARGE SCALE GENOMIC DNA]</scope>
    <source>
        <strain evidence="3">Gri0909</strain>
    </source>
</reference>
<dbReference type="RefSeq" id="WP_127767798.1">
    <property type="nucleotide sequence ID" value="NZ_SADE01000004.1"/>
</dbReference>
<keyword evidence="3" id="KW-1185">Reference proteome</keyword>
<dbReference type="SUPFAM" id="SSF54593">
    <property type="entry name" value="Glyoxalase/Bleomycin resistance protein/Dihydroxybiphenyl dioxygenase"/>
    <property type="match status" value="1"/>
</dbReference>
<dbReference type="InterPro" id="IPR037523">
    <property type="entry name" value="VOC_core"/>
</dbReference>
<dbReference type="PANTHER" id="PTHR46142">
    <property type="match status" value="1"/>
</dbReference>
<sequence length="122" mass="13365">MPIQTLDHINIRTAHLKPMIAWYQEVLGLTLGPRPNFSFGGAWLYAGDVAIVHLVEVGEQPGMADTLQLEHFALSATDKEGFLAKLGAAGIPNRVNTLADFGITQVNIHDPDGNHIHVDFRE</sequence>
<organism evidence="2 3">
    <name type="scientific">Hwanghaeella grinnelliae</name>
    <dbReference type="NCBI Taxonomy" id="2500179"/>
    <lineage>
        <taxon>Bacteria</taxon>
        <taxon>Pseudomonadati</taxon>
        <taxon>Pseudomonadota</taxon>
        <taxon>Alphaproteobacteria</taxon>
        <taxon>Rhodospirillales</taxon>
        <taxon>Rhodospirillaceae</taxon>
        <taxon>Hwanghaeella</taxon>
    </lineage>
</organism>
<dbReference type="Proteomes" id="UP000287447">
    <property type="component" value="Unassembled WGS sequence"/>
</dbReference>
<proteinExistence type="predicted"/>